<dbReference type="InterPro" id="IPR002645">
    <property type="entry name" value="STAS_dom"/>
</dbReference>
<reference evidence="5 6" key="1">
    <citation type="submission" date="2018-10" db="EMBL/GenBank/DDBJ databases">
        <title>Sequencing the genomes of 1000 actinobacteria strains.</title>
        <authorList>
            <person name="Klenk H.-P."/>
        </authorList>
    </citation>
    <scope>NUCLEOTIDE SEQUENCE [LARGE SCALE GENOMIC DNA]</scope>
    <source>
        <strain evidence="5 6">DSM 43800</strain>
    </source>
</reference>
<gene>
    <name evidence="5" type="ORF">C8E97_5250</name>
</gene>
<dbReference type="Gene3D" id="3.30.750.24">
    <property type="entry name" value="STAS domain"/>
    <property type="match status" value="1"/>
</dbReference>
<proteinExistence type="inferred from homology"/>
<protein>
    <recommendedName>
        <fullName evidence="2">Anti-sigma factor antagonist</fullName>
    </recommendedName>
</protein>
<dbReference type="PROSITE" id="PS50801">
    <property type="entry name" value="STAS"/>
    <property type="match status" value="1"/>
</dbReference>
<name>A0A495W4B2_9PSEU</name>
<dbReference type="PANTHER" id="PTHR33495">
    <property type="entry name" value="ANTI-SIGMA FACTOR ANTAGONIST TM_1081-RELATED-RELATED"/>
    <property type="match status" value="1"/>
</dbReference>
<organism evidence="5 6">
    <name type="scientific">Saccharothrix australiensis</name>
    <dbReference type="NCBI Taxonomy" id="2072"/>
    <lineage>
        <taxon>Bacteria</taxon>
        <taxon>Bacillati</taxon>
        <taxon>Actinomycetota</taxon>
        <taxon>Actinomycetes</taxon>
        <taxon>Pseudonocardiales</taxon>
        <taxon>Pseudonocardiaceae</taxon>
        <taxon>Saccharothrix</taxon>
    </lineage>
</organism>
<dbReference type="EMBL" id="RBXO01000001">
    <property type="protein sequence ID" value="RKT56551.1"/>
    <property type="molecule type" value="Genomic_DNA"/>
</dbReference>
<feature type="domain" description="STAS" evidence="4">
    <location>
        <begin position="27"/>
        <end position="135"/>
    </location>
</feature>
<dbReference type="Pfam" id="PF01740">
    <property type="entry name" value="STAS"/>
    <property type="match status" value="1"/>
</dbReference>
<keyword evidence="6" id="KW-1185">Reference proteome</keyword>
<evidence type="ECO:0000313" key="5">
    <source>
        <dbReference type="EMBL" id="RKT56551.1"/>
    </source>
</evidence>
<evidence type="ECO:0000256" key="1">
    <source>
        <dbReference type="ARBA" id="ARBA00009013"/>
    </source>
</evidence>
<evidence type="ECO:0000256" key="3">
    <source>
        <dbReference type="SAM" id="MobiDB-lite"/>
    </source>
</evidence>
<dbReference type="Proteomes" id="UP000282084">
    <property type="component" value="Unassembled WGS sequence"/>
</dbReference>
<dbReference type="AlphaFoldDB" id="A0A495W4B2"/>
<evidence type="ECO:0000259" key="4">
    <source>
        <dbReference type="PROSITE" id="PS50801"/>
    </source>
</evidence>
<dbReference type="InterPro" id="IPR036513">
    <property type="entry name" value="STAS_dom_sf"/>
</dbReference>
<accession>A0A495W4B2</accession>
<evidence type="ECO:0000313" key="6">
    <source>
        <dbReference type="Proteomes" id="UP000282084"/>
    </source>
</evidence>
<sequence length="141" mass="14224">MTVQDPNVVATSGAGSASDDARAGRVVRSVERPVDGVTVVAATGEIDMLTAPDLRADVLGRMEDAATLVLDMSSVSFLGSAGLAVLVEASQHAKRRGTAFRVVAVERAVTRPLAATGLGEVFSVYGSVAEALAADGEPAAG</sequence>
<feature type="region of interest" description="Disordered" evidence="3">
    <location>
        <begin position="1"/>
        <end position="24"/>
    </location>
</feature>
<dbReference type="CDD" id="cd07043">
    <property type="entry name" value="STAS_anti-anti-sigma_factors"/>
    <property type="match status" value="1"/>
</dbReference>
<dbReference type="GO" id="GO:0043856">
    <property type="term" value="F:anti-sigma factor antagonist activity"/>
    <property type="evidence" value="ECO:0007669"/>
    <property type="project" value="InterPro"/>
</dbReference>
<dbReference type="SUPFAM" id="SSF52091">
    <property type="entry name" value="SpoIIaa-like"/>
    <property type="match status" value="1"/>
</dbReference>
<comment type="caution">
    <text evidence="5">The sequence shown here is derived from an EMBL/GenBank/DDBJ whole genome shotgun (WGS) entry which is preliminary data.</text>
</comment>
<dbReference type="NCBIfam" id="TIGR00377">
    <property type="entry name" value="ant_ant_sig"/>
    <property type="match status" value="1"/>
</dbReference>
<comment type="similarity">
    <text evidence="1 2">Belongs to the anti-sigma-factor antagonist family.</text>
</comment>
<dbReference type="InterPro" id="IPR003658">
    <property type="entry name" value="Anti-sigma_ant"/>
</dbReference>
<dbReference type="OrthoDB" id="3576811at2"/>
<dbReference type="PANTHER" id="PTHR33495:SF2">
    <property type="entry name" value="ANTI-SIGMA FACTOR ANTAGONIST TM_1081-RELATED"/>
    <property type="match status" value="1"/>
</dbReference>
<evidence type="ECO:0000256" key="2">
    <source>
        <dbReference type="RuleBase" id="RU003749"/>
    </source>
</evidence>